<dbReference type="InterPro" id="IPR052587">
    <property type="entry name" value="TELO2-interacting_protein_1"/>
</dbReference>
<keyword evidence="1" id="KW-0732">Signal</keyword>
<comment type="caution">
    <text evidence="2">The sequence shown here is derived from an EMBL/GenBank/DDBJ whole genome shotgun (WGS) entry which is preliminary data.</text>
</comment>
<protein>
    <submittedName>
        <fullName evidence="2">Uncharacterized protein</fullName>
    </submittedName>
</protein>
<dbReference type="AlphaFoldDB" id="A0A3L6EBH0"/>
<feature type="signal peptide" evidence="1">
    <location>
        <begin position="1"/>
        <end position="23"/>
    </location>
</feature>
<dbReference type="Pfam" id="PF04398">
    <property type="entry name" value="DUF538"/>
    <property type="match status" value="1"/>
</dbReference>
<gene>
    <name evidence="2" type="ORF">Zm00014a_030056</name>
</gene>
<dbReference type="PANTHER" id="PTHR18460:SF3">
    <property type="entry name" value="TELO2-INTERACTING PROTEIN 1 HOMOLOG"/>
    <property type="match status" value="1"/>
</dbReference>
<dbReference type="InterPro" id="IPR007493">
    <property type="entry name" value="DUF538"/>
</dbReference>
<accession>A0A3L6EBH0</accession>
<dbReference type="EMBL" id="NCVQ01000007">
    <property type="protein sequence ID" value="PWZ18359.1"/>
    <property type="molecule type" value="Genomic_DNA"/>
</dbReference>
<evidence type="ECO:0000256" key="1">
    <source>
        <dbReference type="SAM" id="SignalP"/>
    </source>
</evidence>
<dbReference type="SUPFAM" id="SSF141562">
    <property type="entry name" value="At5g01610-like"/>
    <property type="match status" value="1"/>
</dbReference>
<name>A0A3L6EBH0_MAIZE</name>
<dbReference type="ExpressionAtlas" id="A0A3L6EBH0">
    <property type="expression patterns" value="baseline and differential"/>
</dbReference>
<dbReference type="PANTHER" id="PTHR18460">
    <property type="entry name" value="TEL2 INTERACTING PROTEIN 1 TTI1 FAMILY MEMBER"/>
    <property type="match status" value="1"/>
</dbReference>
<organism evidence="2">
    <name type="scientific">Zea mays</name>
    <name type="common">Maize</name>
    <dbReference type="NCBI Taxonomy" id="4577"/>
    <lineage>
        <taxon>Eukaryota</taxon>
        <taxon>Viridiplantae</taxon>
        <taxon>Streptophyta</taxon>
        <taxon>Embryophyta</taxon>
        <taxon>Tracheophyta</taxon>
        <taxon>Spermatophyta</taxon>
        <taxon>Magnoliopsida</taxon>
        <taxon>Liliopsida</taxon>
        <taxon>Poales</taxon>
        <taxon>Poaceae</taxon>
        <taxon>PACMAD clade</taxon>
        <taxon>Panicoideae</taxon>
        <taxon>Andropogonodae</taxon>
        <taxon>Andropogoneae</taxon>
        <taxon>Tripsacinae</taxon>
        <taxon>Zea</taxon>
    </lineage>
</organism>
<dbReference type="Gene3D" id="2.30.240.10">
    <property type="entry name" value="At5g01610-like"/>
    <property type="match status" value="1"/>
</dbReference>
<reference evidence="2" key="1">
    <citation type="journal article" date="2018" name="Nat. Genet.">
        <title>Extensive intraspecific gene order and gene structural variations between Mo17 and other maize genomes.</title>
        <authorList>
            <person name="Sun S."/>
            <person name="Zhou Y."/>
            <person name="Chen J."/>
            <person name="Shi J."/>
            <person name="Zhao H."/>
            <person name="Zhao H."/>
            <person name="Song W."/>
            <person name="Zhang M."/>
            <person name="Cui Y."/>
            <person name="Dong X."/>
            <person name="Liu H."/>
            <person name="Ma X."/>
            <person name="Jiao Y."/>
            <person name="Wang B."/>
            <person name="Wei X."/>
            <person name="Stein J.C."/>
            <person name="Glaubitz J.C."/>
            <person name="Lu F."/>
            <person name="Yu G."/>
            <person name="Liang C."/>
            <person name="Fengler K."/>
            <person name="Li B."/>
            <person name="Rafalski A."/>
            <person name="Schnable P.S."/>
            <person name="Ware D.H."/>
            <person name="Buckler E.S."/>
            <person name="Lai J."/>
        </authorList>
    </citation>
    <scope>NUCLEOTIDE SEQUENCE [LARGE SCALE GENOMIC DNA]</scope>
    <source>
        <tissue evidence="2">Seedling</tissue>
    </source>
</reference>
<feature type="chain" id="PRO_5018086967" evidence="1">
    <location>
        <begin position="24"/>
        <end position="357"/>
    </location>
</feature>
<dbReference type="InterPro" id="IPR036758">
    <property type="entry name" value="At5g01610-like"/>
</dbReference>
<proteinExistence type="predicted"/>
<sequence>MLAHRFLLLVAVAAAAASGIASAKPTAYEALADYDFPPRILPKGVVAYKGVSVKVLFFWLNIVEVTRHGDNLEFSIGIASADFGIDNFLECPTCGCGFDCNDLLMLQKAGPSTARLRLRVGSSLEGFINWPFHECLCVLACDDAAAVSEAAQDVLDHLFNQGHNLVTENEISDTFTRFVPLPVLKQLKLMMACDNKVLTVLYIIRRLVERLPQVVLGSEETTALSHARMLLALTFYAGPQFLINHLHRSPVIAARFFDCLGLCIGHSSQFSGSMDKLIVSKPLSIGLQNICYHDNALPNALLGTVEYELPHVPPWFFHVGSQKLYGVLAGIIRLVGLSTMSVDGFDSLKLTVVVTSP</sequence>
<evidence type="ECO:0000313" key="2">
    <source>
        <dbReference type="EMBL" id="PWZ18359.1"/>
    </source>
</evidence>
<dbReference type="Proteomes" id="UP000251960">
    <property type="component" value="Chromosome 6"/>
</dbReference>